<gene>
    <name evidence="4" type="ORF">C0081_02835</name>
</gene>
<reference evidence="4 5" key="1">
    <citation type="submission" date="2018-01" db="EMBL/GenBank/DDBJ databases">
        <title>The draft genome sequence of Cohaesibacter sp. H1304.</title>
        <authorList>
            <person name="Wang N.-N."/>
            <person name="Du Z.-J."/>
        </authorList>
    </citation>
    <scope>NUCLEOTIDE SEQUENCE [LARGE SCALE GENOMIC DNA]</scope>
    <source>
        <strain evidence="4 5">H1304</strain>
    </source>
</reference>
<accession>A0A2N5XXI1</accession>
<feature type="domain" description="HTH tetR-type" evidence="3">
    <location>
        <begin position="10"/>
        <end position="69"/>
    </location>
</feature>
<proteinExistence type="predicted"/>
<evidence type="ECO:0000313" key="4">
    <source>
        <dbReference type="EMBL" id="PLW79177.1"/>
    </source>
</evidence>
<dbReference type="PRINTS" id="PR00455">
    <property type="entry name" value="HTHTETR"/>
</dbReference>
<evidence type="ECO:0000259" key="3">
    <source>
        <dbReference type="PROSITE" id="PS50977"/>
    </source>
</evidence>
<dbReference type="Gene3D" id="1.10.357.10">
    <property type="entry name" value="Tetracycline Repressor, domain 2"/>
    <property type="match status" value="1"/>
</dbReference>
<dbReference type="GO" id="GO:0003677">
    <property type="term" value="F:DNA binding"/>
    <property type="evidence" value="ECO:0007669"/>
    <property type="project" value="UniProtKB-UniRule"/>
</dbReference>
<dbReference type="Pfam" id="PF00440">
    <property type="entry name" value="TetR_N"/>
    <property type="match status" value="1"/>
</dbReference>
<dbReference type="EMBL" id="PKUQ01000001">
    <property type="protein sequence ID" value="PLW79177.1"/>
    <property type="molecule type" value="Genomic_DNA"/>
</dbReference>
<dbReference type="PROSITE" id="PS50977">
    <property type="entry name" value="HTH_TETR_2"/>
    <property type="match status" value="1"/>
</dbReference>
<comment type="caution">
    <text evidence="4">The sequence shown here is derived from an EMBL/GenBank/DDBJ whole genome shotgun (WGS) entry which is preliminary data.</text>
</comment>
<dbReference type="AlphaFoldDB" id="A0A2N5XXI1"/>
<evidence type="ECO:0000256" key="1">
    <source>
        <dbReference type="ARBA" id="ARBA00023125"/>
    </source>
</evidence>
<sequence length="69" mass="7606">MARISGSGGEKTLHAIYDASIELIYQNGYEAVSLRQLAGTVGIQVGSLYNHIASKQELLYKLNFLSCWN</sequence>
<dbReference type="InterPro" id="IPR009057">
    <property type="entry name" value="Homeodomain-like_sf"/>
</dbReference>
<dbReference type="OrthoDB" id="9779746at2"/>
<dbReference type="SUPFAM" id="SSF46689">
    <property type="entry name" value="Homeodomain-like"/>
    <property type="match status" value="1"/>
</dbReference>
<evidence type="ECO:0000256" key="2">
    <source>
        <dbReference type="PROSITE-ProRule" id="PRU00335"/>
    </source>
</evidence>
<dbReference type="Proteomes" id="UP000234881">
    <property type="component" value="Unassembled WGS sequence"/>
</dbReference>
<keyword evidence="5" id="KW-1185">Reference proteome</keyword>
<evidence type="ECO:0000313" key="5">
    <source>
        <dbReference type="Proteomes" id="UP000234881"/>
    </source>
</evidence>
<protein>
    <recommendedName>
        <fullName evidence="3">HTH tetR-type domain-containing protein</fullName>
    </recommendedName>
</protein>
<dbReference type="RefSeq" id="WP_101532259.1">
    <property type="nucleotide sequence ID" value="NZ_PKUQ01000001.1"/>
</dbReference>
<name>A0A2N5XXI1_9HYPH</name>
<organism evidence="4 5">
    <name type="scientific">Cohaesibacter celericrescens</name>
    <dbReference type="NCBI Taxonomy" id="2067669"/>
    <lineage>
        <taxon>Bacteria</taxon>
        <taxon>Pseudomonadati</taxon>
        <taxon>Pseudomonadota</taxon>
        <taxon>Alphaproteobacteria</taxon>
        <taxon>Hyphomicrobiales</taxon>
        <taxon>Cohaesibacteraceae</taxon>
    </lineage>
</organism>
<keyword evidence="1 2" id="KW-0238">DNA-binding</keyword>
<feature type="DNA-binding region" description="H-T-H motif" evidence="2">
    <location>
        <begin position="33"/>
        <end position="52"/>
    </location>
</feature>
<dbReference type="InterPro" id="IPR001647">
    <property type="entry name" value="HTH_TetR"/>
</dbReference>